<reference evidence="3" key="1">
    <citation type="submission" date="2025-08" db="UniProtKB">
        <authorList>
            <consortium name="RefSeq"/>
        </authorList>
    </citation>
    <scope>IDENTIFICATION</scope>
</reference>
<evidence type="ECO:0000313" key="3">
    <source>
        <dbReference type="RefSeq" id="XP_031568475.1"/>
    </source>
</evidence>
<sequence length="157" mass="17518">MDIGLECYISEHSGFCGQLKRFCEDFKVTEIDELGCLVELTSQDIQPDVAKDMEKCYRKVITVSAKNDDNMQPSNSLFSSGSCNAENSASGEKDSSLQPTNKYFYQLADMTSPDEIQKALFKLTDILGEIKMSKLKDMYSNMQTNGGTLNLGCFNNK</sequence>
<dbReference type="AlphaFoldDB" id="A0A6P8IPU3"/>
<dbReference type="Proteomes" id="UP000515163">
    <property type="component" value="Unplaced"/>
</dbReference>
<dbReference type="GeneID" id="116303138"/>
<accession>A0A6P8IPU3</accession>
<proteinExistence type="predicted"/>
<feature type="non-terminal residue" evidence="3">
    <location>
        <position position="157"/>
    </location>
</feature>
<dbReference type="RefSeq" id="XP_031568475.1">
    <property type="nucleotide sequence ID" value="XM_031712615.1"/>
</dbReference>
<keyword evidence="2" id="KW-1185">Reference proteome</keyword>
<evidence type="ECO:0000256" key="1">
    <source>
        <dbReference type="SAM" id="MobiDB-lite"/>
    </source>
</evidence>
<gene>
    <name evidence="3" type="primary">LOC116303138</name>
</gene>
<name>A0A6P8IPU3_ACTTE</name>
<feature type="region of interest" description="Disordered" evidence="1">
    <location>
        <begin position="67"/>
        <end position="97"/>
    </location>
</feature>
<feature type="compositionally biased region" description="Polar residues" evidence="1">
    <location>
        <begin position="70"/>
        <end position="97"/>
    </location>
</feature>
<dbReference type="InParanoid" id="A0A6P8IPU3"/>
<protein>
    <submittedName>
        <fullName evidence="3">Uncharacterized protein LOC116303138</fullName>
    </submittedName>
</protein>
<evidence type="ECO:0000313" key="2">
    <source>
        <dbReference type="Proteomes" id="UP000515163"/>
    </source>
</evidence>
<organism evidence="2 3">
    <name type="scientific">Actinia tenebrosa</name>
    <name type="common">Australian red waratah sea anemone</name>
    <dbReference type="NCBI Taxonomy" id="6105"/>
    <lineage>
        <taxon>Eukaryota</taxon>
        <taxon>Metazoa</taxon>
        <taxon>Cnidaria</taxon>
        <taxon>Anthozoa</taxon>
        <taxon>Hexacorallia</taxon>
        <taxon>Actiniaria</taxon>
        <taxon>Actiniidae</taxon>
        <taxon>Actinia</taxon>
    </lineage>
</organism>
<dbReference type="KEGG" id="aten:116303138"/>